<dbReference type="PANTHER" id="PTHR12147:SF57">
    <property type="entry name" value="PEPTIDE HYDROLASE"/>
    <property type="match status" value="1"/>
</dbReference>
<dbReference type="Proteomes" id="UP001172155">
    <property type="component" value="Unassembled WGS sequence"/>
</dbReference>
<evidence type="ECO:0000256" key="11">
    <source>
        <dbReference type="ARBA" id="ARBA00022833"/>
    </source>
</evidence>
<dbReference type="Gene3D" id="3.40.630.10">
    <property type="entry name" value="Zn peptidases"/>
    <property type="match status" value="1"/>
</dbReference>
<dbReference type="EMBL" id="JAUKUD010000002">
    <property type="protein sequence ID" value="KAK0752633.1"/>
    <property type="molecule type" value="Genomic_DNA"/>
</dbReference>
<dbReference type="PANTHER" id="PTHR12147">
    <property type="entry name" value="METALLOPEPTIDASE M28 FAMILY MEMBER"/>
    <property type="match status" value="1"/>
</dbReference>
<sequence>MRAVTSLCAAALVLPYLAAASGAPPPPHKTPSGTKPPKPTGPVKPDPPKPTGPVKPDPPKPHGNVDSERLQAAITEASLRAGAQKLMDFATANGGNRAFGSKGHQATVDFLYDSLTALDYYDVYKQEFTASFSAGSAALEVGGLTVTAKVMTYSPSGSGEASVVAVNSLGCTVEDFPADVKGKVALISRGECAFAVKATNAKTSGAVAAIIYNNVEEALSGTLGEASDGYVPVVGITLEAGQAVLKSLEAGEVTANFDVETIQEDRVTHNVIATSRSGDQDNVLVVGGHSDSVYDGPGINDDGSGIIGVLRVAEALSKFKVKNAVRFGFWSAEEFGLLGSYEYMKVLNQSETDLAKVRAYLNVDMIASPNYVYSIYDGDGSAFNLTGPAGSDVLEADFEKFFAKSKVASVPTEFSGRSDYAAFIENGIPSGGLFTGAEGKKTEEEAALFGGKAGEAYDANYHAKLDDMNNMAWDAFLMNTKAIANSVAKYALSFDSLPPVNIKQRRQTGDRVRYTKRTTYVHKHSHSAPCGHDADRI</sequence>
<keyword evidence="10 14" id="KW-0378">Hydrolase</keyword>
<dbReference type="GO" id="GO:0005576">
    <property type="term" value="C:extracellular region"/>
    <property type="evidence" value="ECO:0007669"/>
    <property type="project" value="UniProtKB-SubCell"/>
</dbReference>
<feature type="chain" id="PRO_5041486524" description="Peptide hydrolase" evidence="14">
    <location>
        <begin position="23"/>
        <end position="537"/>
    </location>
</feature>
<proteinExistence type="inferred from homology"/>
<dbReference type="InterPro" id="IPR045175">
    <property type="entry name" value="M28_fam"/>
</dbReference>
<keyword evidence="8 14" id="KW-0479">Metal-binding</keyword>
<keyword evidence="11 14" id="KW-0862">Zinc</keyword>
<evidence type="ECO:0000256" key="12">
    <source>
        <dbReference type="ARBA" id="ARBA00023049"/>
    </source>
</evidence>
<evidence type="ECO:0000256" key="15">
    <source>
        <dbReference type="SAM" id="MobiDB-lite"/>
    </source>
</evidence>
<evidence type="ECO:0000256" key="9">
    <source>
        <dbReference type="ARBA" id="ARBA00022729"/>
    </source>
</evidence>
<keyword evidence="13" id="KW-0325">Glycoprotein</keyword>
<dbReference type="SUPFAM" id="SSF53187">
    <property type="entry name" value="Zn-dependent exopeptidases"/>
    <property type="match status" value="1"/>
</dbReference>
<feature type="domain" description="PA" evidence="16">
    <location>
        <begin position="161"/>
        <end position="243"/>
    </location>
</feature>
<comment type="subunit">
    <text evidence="4">Monomer.</text>
</comment>
<evidence type="ECO:0000256" key="13">
    <source>
        <dbReference type="ARBA" id="ARBA00023180"/>
    </source>
</evidence>
<evidence type="ECO:0000259" key="16">
    <source>
        <dbReference type="Pfam" id="PF02225"/>
    </source>
</evidence>
<evidence type="ECO:0000256" key="14">
    <source>
        <dbReference type="RuleBase" id="RU361240"/>
    </source>
</evidence>
<dbReference type="AlphaFoldDB" id="A0AA40F7H7"/>
<gene>
    <name evidence="18" type="ORF">B0T18DRAFT_388544</name>
</gene>
<keyword evidence="7 14" id="KW-0645">Protease</keyword>
<evidence type="ECO:0000256" key="5">
    <source>
        <dbReference type="ARBA" id="ARBA00022438"/>
    </source>
</evidence>
<dbReference type="InterPro" id="IPR041756">
    <property type="entry name" value="M28_SGAP-like"/>
</dbReference>
<dbReference type="FunFam" id="3.40.630.10:FF:000054">
    <property type="entry name" value="Peptide hydrolase"/>
    <property type="match status" value="1"/>
</dbReference>
<evidence type="ECO:0000256" key="8">
    <source>
        <dbReference type="ARBA" id="ARBA00022723"/>
    </source>
</evidence>
<dbReference type="CDD" id="cd02130">
    <property type="entry name" value="PA_ScAPY_like"/>
    <property type="match status" value="1"/>
</dbReference>
<keyword evidence="5" id="KW-0031">Aminopeptidase</keyword>
<evidence type="ECO:0000256" key="1">
    <source>
        <dbReference type="ARBA" id="ARBA00001947"/>
    </source>
</evidence>
<keyword evidence="19" id="KW-1185">Reference proteome</keyword>
<organism evidence="18 19">
    <name type="scientific">Schizothecium vesticola</name>
    <dbReference type="NCBI Taxonomy" id="314040"/>
    <lineage>
        <taxon>Eukaryota</taxon>
        <taxon>Fungi</taxon>
        <taxon>Dikarya</taxon>
        <taxon>Ascomycota</taxon>
        <taxon>Pezizomycotina</taxon>
        <taxon>Sordariomycetes</taxon>
        <taxon>Sordariomycetidae</taxon>
        <taxon>Sordariales</taxon>
        <taxon>Schizotheciaceae</taxon>
        <taxon>Schizothecium</taxon>
    </lineage>
</organism>
<dbReference type="InterPro" id="IPR046450">
    <property type="entry name" value="PA_dom_sf"/>
</dbReference>
<evidence type="ECO:0000313" key="18">
    <source>
        <dbReference type="EMBL" id="KAK0752633.1"/>
    </source>
</evidence>
<dbReference type="InterPro" id="IPR003137">
    <property type="entry name" value="PA_domain"/>
</dbReference>
<dbReference type="Gene3D" id="3.50.30.30">
    <property type="match status" value="1"/>
</dbReference>
<keyword evidence="9 14" id="KW-0732">Signal</keyword>
<dbReference type="Pfam" id="PF02225">
    <property type="entry name" value="PA"/>
    <property type="match status" value="1"/>
</dbReference>
<name>A0AA40F7H7_9PEZI</name>
<evidence type="ECO:0000256" key="3">
    <source>
        <dbReference type="ARBA" id="ARBA00005957"/>
    </source>
</evidence>
<comment type="subcellular location">
    <subcellularLocation>
        <location evidence="2">Secreted</location>
    </subcellularLocation>
</comment>
<feature type="region of interest" description="Disordered" evidence="15">
    <location>
        <begin position="21"/>
        <end position="66"/>
    </location>
</feature>
<feature type="domain" description="Peptidase M28" evidence="17">
    <location>
        <begin position="270"/>
        <end position="485"/>
    </location>
</feature>
<dbReference type="GO" id="GO:0004177">
    <property type="term" value="F:aminopeptidase activity"/>
    <property type="evidence" value="ECO:0007669"/>
    <property type="project" value="UniProtKB-KW"/>
</dbReference>
<evidence type="ECO:0000259" key="17">
    <source>
        <dbReference type="Pfam" id="PF04389"/>
    </source>
</evidence>
<comment type="similarity">
    <text evidence="3">Belongs to the peptidase M28 family. M28A subfamily.</text>
</comment>
<evidence type="ECO:0000256" key="2">
    <source>
        <dbReference type="ARBA" id="ARBA00004613"/>
    </source>
</evidence>
<comment type="caution">
    <text evidence="18">The sequence shown here is derived from an EMBL/GenBank/DDBJ whole genome shotgun (WGS) entry which is preliminary data.</text>
</comment>
<evidence type="ECO:0000256" key="10">
    <source>
        <dbReference type="ARBA" id="ARBA00022801"/>
    </source>
</evidence>
<protein>
    <recommendedName>
        <fullName evidence="14">Peptide hydrolase</fullName>
        <ecNumber evidence="14">3.4.-.-</ecNumber>
    </recommendedName>
</protein>
<dbReference type="Pfam" id="PF04389">
    <property type="entry name" value="Peptidase_M28"/>
    <property type="match status" value="1"/>
</dbReference>
<dbReference type="SUPFAM" id="SSF52025">
    <property type="entry name" value="PA domain"/>
    <property type="match status" value="1"/>
</dbReference>
<dbReference type="GO" id="GO:0046872">
    <property type="term" value="F:metal ion binding"/>
    <property type="evidence" value="ECO:0007669"/>
    <property type="project" value="UniProtKB-KW"/>
</dbReference>
<feature type="signal peptide" evidence="14">
    <location>
        <begin position="1"/>
        <end position="22"/>
    </location>
</feature>
<dbReference type="GO" id="GO:0008235">
    <property type="term" value="F:metalloexopeptidase activity"/>
    <property type="evidence" value="ECO:0007669"/>
    <property type="project" value="InterPro"/>
</dbReference>
<evidence type="ECO:0000313" key="19">
    <source>
        <dbReference type="Proteomes" id="UP001172155"/>
    </source>
</evidence>
<keyword evidence="6" id="KW-0964">Secreted</keyword>
<keyword evidence="12" id="KW-0482">Metalloprotease</keyword>
<accession>A0AA40F7H7</accession>
<dbReference type="EC" id="3.4.-.-" evidence="14"/>
<dbReference type="CDD" id="cd03876">
    <property type="entry name" value="M28_SGAP_like"/>
    <property type="match status" value="1"/>
</dbReference>
<evidence type="ECO:0000256" key="7">
    <source>
        <dbReference type="ARBA" id="ARBA00022670"/>
    </source>
</evidence>
<feature type="compositionally biased region" description="Pro residues" evidence="15">
    <location>
        <begin position="23"/>
        <end position="56"/>
    </location>
</feature>
<dbReference type="InterPro" id="IPR007484">
    <property type="entry name" value="Peptidase_M28"/>
</dbReference>
<evidence type="ECO:0000256" key="6">
    <source>
        <dbReference type="ARBA" id="ARBA00022525"/>
    </source>
</evidence>
<comment type="cofactor">
    <cofactor evidence="1">
        <name>Zn(2+)</name>
        <dbReference type="ChEBI" id="CHEBI:29105"/>
    </cofactor>
</comment>
<feature type="compositionally biased region" description="Basic and acidic residues" evidence="15">
    <location>
        <begin position="57"/>
        <end position="66"/>
    </location>
</feature>
<evidence type="ECO:0000256" key="4">
    <source>
        <dbReference type="ARBA" id="ARBA00011245"/>
    </source>
</evidence>
<dbReference type="GO" id="GO:0006508">
    <property type="term" value="P:proteolysis"/>
    <property type="evidence" value="ECO:0007669"/>
    <property type="project" value="UniProtKB-KW"/>
</dbReference>
<reference evidence="18" key="1">
    <citation type="submission" date="2023-06" db="EMBL/GenBank/DDBJ databases">
        <title>Genome-scale phylogeny and comparative genomics of the fungal order Sordariales.</title>
        <authorList>
            <consortium name="Lawrence Berkeley National Laboratory"/>
            <person name="Hensen N."/>
            <person name="Bonometti L."/>
            <person name="Westerberg I."/>
            <person name="Brannstrom I.O."/>
            <person name="Guillou S."/>
            <person name="Cros-Aarteil S."/>
            <person name="Calhoun S."/>
            <person name="Haridas S."/>
            <person name="Kuo A."/>
            <person name="Mondo S."/>
            <person name="Pangilinan J."/>
            <person name="Riley R."/>
            <person name="LaButti K."/>
            <person name="Andreopoulos B."/>
            <person name="Lipzen A."/>
            <person name="Chen C."/>
            <person name="Yanf M."/>
            <person name="Daum C."/>
            <person name="Ng V."/>
            <person name="Clum A."/>
            <person name="Steindorff A."/>
            <person name="Ohm R."/>
            <person name="Martin F."/>
            <person name="Silar P."/>
            <person name="Natvig D."/>
            <person name="Lalanne C."/>
            <person name="Gautier V."/>
            <person name="Ament-velasquez S.L."/>
            <person name="Kruys A."/>
            <person name="Hutchinson M.I."/>
            <person name="Powell A.J."/>
            <person name="Barry K."/>
            <person name="Miller A.N."/>
            <person name="Grigoriev I.V."/>
            <person name="Debuchy R."/>
            <person name="Gladieux P."/>
            <person name="Thoren M.H."/>
            <person name="Johannesson H."/>
        </authorList>
    </citation>
    <scope>NUCLEOTIDE SEQUENCE</scope>
    <source>
        <strain evidence="18">SMH3187-1</strain>
    </source>
</reference>